<evidence type="ECO:0000313" key="9">
    <source>
        <dbReference type="EMBL" id="MZL68517.1"/>
    </source>
</evidence>
<proteinExistence type="predicted"/>
<dbReference type="RefSeq" id="WP_073260976.1">
    <property type="nucleotide sequence ID" value="NZ_FQVY01000001.1"/>
</dbReference>
<dbReference type="EMBL" id="WWVX01000001">
    <property type="protein sequence ID" value="MZL68517.1"/>
    <property type="molecule type" value="Genomic_DNA"/>
</dbReference>
<evidence type="ECO:0000313" key="10">
    <source>
        <dbReference type="EMBL" id="SHF84250.1"/>
    </source>
</evidence>
<dbReference type="PANTHER" id="PTHR32439">
    <property type="entry name" value="FERREDOXIN--NITRITE REDUCTASE, CHLOROPLASTIC"/>
    <property type="match status" value="1"/>
</dbReference>
<evidence type="ECO:0000256" key="2">
    <source>
        <dbReference type="ARBA" id="ARBA00022617"/>
    </source>
</evidence>
<dbReference type="Pfam" id="PF01077">
    <property type="entry name" value="NIR_SIR"/>
    <property type="match status" value="1"/>
</dbReference>
<evidence type="ECO:0000256" key="6">
    <source>
        <dbReference type="ARBA" id="ARBA00023014"/>
    </source>
</evidence>
<dbReference type="Gene3D" id="3.30.413.10">
    <property type="entry name" value="Sulfite Reductase Hemoprotein, domain 1"/>
    <property type="match status" value="1"/>
</dbReference>
<dbReference type="SUPFAM" id="SSF55124">
    <property type="entry name" value="Nitrite/Sulfite reductase N-terminal domain-like"/>
    <property type="match status" value="1"/>
</dbReference>
<dbReference type="GO" id="GO:0020037">
    <property type="term" value="F:heme binding"/>
    <property type="evidence" value="ECO:0007669"/>
    <property type="project" value="InterPro"/>
</dbReference>
<evidence type="ECO:0000256" key="1">
    <source>
        <dbReference type="ARBA" id="ARBA00022485"/>
    </source>
</evidence>
<evidence type="ECO:0000256" key="5">
    <source>
        <dbReference type="ARBA" id="ARBA00023004"/>
    </source>
</evidence>
<evidence type="ECO:0000259" key="7">
    <source>
        <dbReference type="Pfam" id="PF01077"/>
    </source>
</evidence>
<dbReference type="Pfam" id="PF03460">
    <property type="entry name" value="NIR_SIR_ferr"/>
    <property type="match status" value="1"/>
</dbReference>
<evidence type="ECO:0000313" key="12">
    <source>
        <dbReference type="Proteomes" id="UP000474718"/>
    </source>
</evidence>
<dbReference type="GO" id="GO:0016491">
    <property type="term" value="F:oxidoreductase activity"/>
    <property type="evidence" value="ECO:0007669"/>
    <property type="project" value="UniProtKB-KW"/>
</dbReference>
<evidence type="ECO:0000256" key="3">
    <source>
        <dbReference type="ARBA" id="ARBA00022723"/>
    </source>
</evidence>
<reference evidence="9 12" key="3">
    <citation type="journal article" date="2019" name="Nat. Med.">
        <title>A library of human gut bacterial isolates paired with longitudinal multiomics data enables mechanistic microbiome research.</title>
        <authorList>
            <person name="Poyet M."/>
            <person name="Groussin M."/>
            <person name="Gibbons S.M."/>
            <person name="Avila-Pacheco J."/>
            <person name="Jiang X."/>
            <person name="Kearney S.M."/>
            <person name="Perrotta A.R."/>
            <person name="Berdy B."/>
            <person name="Zhao S."/>
            <person name="Lieberman T.D."/>
            <person name="Swanson P.K."/>
            <person name="Smith M."/>
            <person name="Roesemann S."/>
            <person name="Alexander J.E."/>
            <person name="Rich S.A."/>
            <person name="Livny J."/>
            <person name="Vlamakis H."/>
            <person name="Clish C."/>
            <person name="Bullock K."/>
            <person name="Deik A."/>
            <person name="Scott J."/>
            <person name="Pierce K.A."/>
            <person name="Xavier R.J."/>
            <person name="Alm E.J."/>
        </authorList>
    </citation>
    <scope>NUCLEOTIDE SEQUENCE [LARGE SCALE GENOMIC DNA]</scope>
    <source>
        <strain evidence="9 12">BIOML-A2</strain>
    </source>
</reference>
<dbReference type="GO" id="GO:0051539">
    <property type="term" value="F:4 iron, 4 sulfur cluster binding"/>
    <property type="evidence" value="ECO:0007669"/>
    <property type="project" value="UniProtKB-KW"/>
</dbReference>
<evidence type="ECO:0000256" key="4">
    <source>
        <dbReference type="ARBA" id="ARBA00023002"/>
    </source>
</evidence>
<keyword evidence="3" id="KW-0479">Metal-binding</keyword>
<dbReference type="Proteomes" id="UP000184089">
    <property type="component" value="Unassembled WGS sequence"/>
</dbReference>
<reference evidence="10" key="1">
    <citation type="submission" date="2016-11" db="EMBL/GenBank/DDBJ databases">
        <authorList>
            <person name="Varghese N."/>
            <person name="Submissions S."/>
        </authorList>
    </citation>
    <scope>NUCLEOTIDE SEQUENCE</scope>
    <source>
        <strain evidence="10">DSM 4029</strain>
    </source>
</reference>
<evidence type="ECO:0000259" key="8">
    <source>
        <dbReference type="Pfam" id="PF03460"/>
    </source>
</evidence>
<dbReference type="AlphaFoldDB" id="A0AAQ1MC57"/>
<dbReference type="GO" id="GO:0046872">
    <property type="term" value="F:metal ion binding"/>
    <property type="evidence" value="ECO:0007669"/>
    <property type="project" value="UniProtKB-KW"/>
</dbReference>
<keyword evidence="6" id="KW-0411">Iron-sulfur</keyword>
<accession>A0AAQ1MC57</accession>
<protein>
    <submittedName>
        <fullName evidence="9 10">Sulfite reductase</fullName>
    </submittedName>
</protein>
<organism evidence="10 11">
    <name type="scientific">Bittarella massiliensis</name>
    <name type="common">ex Durand et al. 2017</name>
    <dbReference type="NCBI Taxonomy" id="1720313"/>
    <lineage>
        <taxon>Bacteria</taxon>
        <taxon>Bacillati</taxon>
        <taxon>Bacillota</taxon>
        <taxon>Clostridia</taxon>
        <taxon>Eubacteriales</taxon>
        <taxon>Oscillospiraceae</taxon>
        <taxon>Bittarella (ex Durand et al. 2017)</taxon>
    </lineage>
</organism>
<comment type="caution">
    <text evidence="10">The sequence shown here is derived from an EMBL/GenBank/DDBJ whole genome shotgun (WGS) entry which is preliminary data.</text>
</comment>
<keyword evidence="5" id="KW-0408">Iron</keyword>
<dbReference type="InterPro" id="IPR045854">
    <property type="entry name" value="NO2/SO3_Rdtase_4Fe4S_sf"/>
</dbReference>
<dbReference type="SUPFAM" id="SSF56014">
    <property type="entry name" value="Nitrite and sulphite reductase 4Fe-4S domain-like"/>
    <property type="match status" value="1"/>
</dbReference>
<feature type="domain" description="Nitrite/Sulfite reductase ferredoxin-like" evidence="8">
    <location>
        <begin position="7"/>
        <end position="69"/>
    </location>
</feature>
<sequence length="223" mass="23480">MQNGILPQKGGRYALRVVGSCGVFTPDALRAAALVAERCGGGRVTATSRGTLEIDRIPAGRLDEAVALAGELGLKWGGTGATVRAVTACKGTDCRRGVFDTHRLALQLDRAYFGTPAPKKFKIGVYGCPNSLGKARGQDVGILPAPGEAGRFLLFVGGMMGRRPRLGDELGSTLPESALVEAVGRILAFYRRHGAEGQRLGDLLEEGGAPLLDRLRAELKELA</sequence>
<keyword evidence="1" id="KW-0004">4Fe-4S</keyword>
<dbReference type="InterPro" id="IPR036136">
    <property type="entry name" value="Nit/Sulf_reduc_fer-like_dom_sf"/>
</dbReference>
<dbReference type="InterPro" id="IPR051329">
    <property type="entry name" value="NIR_SIR_4Fe-4S"/>
</dbReference>
<keyword evidence="2" id="KW-0349">Heme</keyword>
<keyword evidence="12" id="KW-1185">Reference proteome</keyword>
<dbReference type="EMBL" id="FQVY01000001">
    <property type="protein sequence ID" value="SHF84250.1"/>
    <property type="molecule type" value="Genomic_DNA"/>
</dbReference>
<dbReference type="PANTHER" id="PTHR32439:SF9">
    <property type="entry name" value="BLR3264 PROTEIN"/>
    <property type="match status" value="1"/>
</dbReference>
<evidence type="ECO:0000313" key="11">
    <source>
        <dbReference type="Proteomes" id="UP000184089"/>
    </source>
</evidence>
<feature type="domain" description="Nitrite/sulphite reductase 4Fe-4S" evidence="7">
    <location>
        <begin position="80"/>
        <end position="209"/>
    </location>
</feature>
<keyword evidence="4" id="KW-0560">Oxidoreductase</keyword>
<gene>
    <name evidence="9" type="ORF">GT747_01830</name>
    <name evidence="10" type="ORF">SAMN05444424_0885</name>
</gene>
<dbReference type="InterPro" id="IPR005117">
    <property type="entry name" value="NiRdtase/SiRdtase_haem-b_fer"/>
</dbReference>
<dbReference type="InterPro" id="IPR006067">
    <property type="entry name" value="NO2/SO3_Rdtase_4Fe4S_dom"/>
</dbReference>
<reference evidence="11" key="2">
    <citation type="submission" date="2016-11" db="EMBL/GenBank/DDBJ databases">
        <authorList>
            <person name="Jaros S."/>
            <person name="Januszkiewicz K."/>
            <person name="Wedrychowicz H."/>
        </authorList>
    </citation>
    <scope>NUCLEOTIDE SEQUENCE [LARGE SCALE GENOMIC DNA]</scope>
    <source>
        <strain evidence="11">DSM 4029</strain>
    </source>
</reference>
<name>A0AAQ1MC57_9FIRM</name>
<dbReference type="Proteomes" id="UP000474718">
    <property type="component" value="Unassembled WGS sequence"/>
</dbReference>